<organism evidence="1">
    <name type="scientific">marine sediment metagenome</name>
    <dbReference type="NCBI Taxonomy" id="412755"/>
    <lineage>
        <taxon>unclassified sequences</taxon>
        <taxon>metagenomes</taxon>
        <taxon>ecological metagenomes</taxon>
    </lineage>
</organism>
<sequence length="66" mass="7386">MNIKKHFALAEGLLKMANEQVEAKDYRGARASLAKAYSHTRELLDHVQKLLTLKAHVEHSAEDTTG</sequence>
<proteinExistence type="predicted"/>
<accession>A0A0F9N4U2</accession>
<protein>
    <submittedName>
        <fullName evidence="1">Uncharacterized protein</fullName>
    </submittedName>
</protein>
<comment type="caution">
    <text evidence="1">The sequence shown here is derived from an EMBL/GenBank/DDBJ whole genome shotgun (WGS) entry which is preliminary data.</text>
</comment>
<dbReference type="AlphaFoldDB" id="A0A0F9N4U2"/>
<evidence type="ECO:0000313" key="1">
    <source>
        <dbReference type="EMBL" id="KKN13004.1"/>
    </source>
</evidence>
<reference evidence="1" key="1">
    <citation type="journal article" date="2015" name="Nature">
        <title>Complex archaea that bridge the gap between prokaryotes and eukaryotes.</title>
        <authorList>
            <person name="Spang A."/>
            <person name="Saw J.H."/>
            <person name="Jorgensen S.L."/>
            <person name="Zaremba-Niedzwiedzka K."/>
            <person name="Martijn J."/>
            <person name="Lind A.E."/>
            <person name="van Eijk R."/>
            <person name="Schleper C."/>
            <person name="Guy L."/>
            <person name="Ettema T.J."/>
        </authorList>
    </citation>
    <scope>NUCLEOTIDE SEQUENCE</scope>
</reference>
<dbReference type="EMBL" id="LAZR01003971">
    <property type="protein sequence ID" value="KKN13004.1"/>
    <property type="molecule type" value="Genomic_DNA"/>
</dbReference>
<name>A0A0F9N4U2_9ZZZZ</name>
<gene>
    <name evidence="1" type="ORF">LCGC14_1010870</name>
</gene>